<sequence>MQVSNWMHFVLIGLSNRETVYRFDKAEALLEPLCLLVPFPPIKSELLSSRGNKGSAADTTRDIRRECPKCTLTYTSDKSEEMTIRLHHERIETFAKTGRLSLENLNSSPLFFSGFSPAKRNAGDHLPERGLYLIAARAGSESERGGCRDSEQKFYCTSNGCFGAHKVALSFSSTL</sequence>
<evidence type="ECO:0000313" key="2">
    <source>
        <dbReference type="Proteomes" id="UP000827092"/>
    </source>
</evidence>
<protein>
    <submittedName>
        <fullName evidence="1">Uncharacterized protein</fullName>
    </submittedName>
</protein>
<gene>
    <name evidence="1" type="ORF">JTE90_014966</name>
</gene>
<organism evidence="1 2">
    <name type="scientific">Oedothorax gibbosus</name>
    <dbReference type="NCBI Taxonomy" id="931172"/>
    <lineage>
        <taxon>Eukaryota</taxon>
        <taxon>Metazoa</taxon>
        <taxon>Ecdysozoa</taxon>
        <taxon>Arthropoda</taxon>
        <taxon>Chelicerata</taxon>
        <taxon>Arachnida</taxon>
        <taxon>Araneae</taxon>
        <taxon>Araneomorphae</taxon>
        <taxon>Entelegynae</taxon>
        <taxon>Araneoidea</taxon>
        <taxon>Linyphiidae</taxon>
        <taxon>Erigoninae</taxon>
        <taxon>Oedothorax</taxon>
    </lineage>
</organism>
<name>A0AAV6UYK3_9ARAC</name>
<evidence type="ECO:0000313" key="1">
    <source>
        <dbReference type="EMBL" id="KAG8188913.1"/>
    </source>
</evidence>
<dbReference type="EMBL" id="JAFNEN010000227">
    <property type="protein sequence ID" value="KAG8188913.1"/>
    <property type="molecule type" value="Genomic_DNA"/>
</dbReference>
<accession>A0AAV6UYK3</accession>
<dbReference type="AlphaFoldDB" id="A0AAV6UYK3"/>
<proteinExistence type="predicted"/>
<comment type="caution">
    <text evidence="1">The sequence shown here is derived from an EMBL/GenBank/DDBJ whole genome shotgun (WGS) entry which is preliminary data.</text>
</comment>
<keyword evidence="2" id="KW-1185">Reference proteome</keyword>
<reference evidence="1 2" key="1">
    <citation type="journal article" date="2022" name="Nat. Ecol. Evol.">
        <title>A masculinizing supergene underlies an exaggerated male reproductive morph in a spider.</title>
        <authorList>
            <person name="Hendrickx F."/>
            <person name="De Corte Z."/>
            <person name="Sonet G."/>
            <person name="Van Belleghem S.M."/>
            <person name="Kostlbacher S."/>
            <person name="Vangestel C."/>
        </authorList>
    </citation>
    <scope>NUCLEOTIDE SEQUENCE [LARGE SCALE GENOMIC DNA]</scope>
    <source>
        <strain evidence="1">W744_W776</strain>
    </source>
</reference>
<dbReference type="Proteomes" id="UP000827092">
    <property type="component" value="Unassembled WGS sequence"/>
</dbReference>